<dbReference type="AlphaFoldDB" id="A0A1M4S6Y5"/>
<evidence type="ECO:0000313" key="5">
    <source>
        <dbReference type="Proteomes" id="UP000184128"/>
    </source>
</evidence>
<dbReference type="STRING" id="1121025.SAMN02745249_00083"/>
<dbReference type="PROSITE" id="PS50943">
    <property type="entry name" value="HTH_CROC1"/>
    <property type="match status" value="1"/>
</dbReference>
<evidence type="ECO:0000256" key="2">
    <source>
        <dbReference type="SAM" id="Phobius"/>
    </source>
</evidence>
<organism evidence="4 5">
    <name type="scientific">Atopostipes suicloacalis DSM 15692</name>
    <dbReference type="NCBI Taxonomy" id="1121025"/>
    <lineage>
        <taxon>Bacteria</taxon>
        <taxon>Bacillati</taxon>
        <taxon>Bacillota</taxon>
        <taxon>Bacilli</taxon>
        <taxon>Lactobacillales</taxon>
        <taxon>Carnobacteriaceae</taxon>
        <taxon>Atopostipes</taxon>
    </lineage>
</organism>
<proteinExistence type="predicted"/>
<keyword evidence="2" id="KW-1133">Transmembrane helix</keyword>
<feature type="transmembrane region" description="Helical" evidence="2">
    <location>
        <begin position="87"/>
        <end position="105"/>
    </location>
</feature>
<dbReference type="InterPro" id="IPR010982">
    <property type="entry name" value="Lambda_DNA-bd_dom_sf"/>
</dbReference>
<dbReference type="Gene3D" id="1.10.260.40">
    <property type="entry name" value="lambda repressor-like DNA-binding domains"/>
    <property type="match status" value="1"/>
</dbReference>
<dbReference type="Proteomes" id="UP000184128">
    <property type="component" value="Unassembled WGS sequence"/>
</dbReference>
<feature type="domain" description="HTH cro/C1-type" evidence="3">
    <location>
        <begin position="7"/>
        <end position="61"/>
    </location>
</feature>
<keyword evidence="2" id="KW-0472">Membrane</keyword>
<reference evidence="4 5" key="1">
    <citation type="submission" date="2016-11" db="EMBL/GenBank/DDBJ databases">
        <authorList>
            <person name="Jaros S."/>
            <person name="Januszkiewicz K."/>
            <person name="Wedrychowicz H."/>
        </authorList>
    </citation>
    <scope>NUCLEOTIDE SEQUENCE [LARGE SCALE GENOMIC DNA]</scope>
    <source>
        <strain evidence="4 5">DSM 15692</strain>
    </source>
</reference>
<name>A0A1M4S6Y5_9LACT</name>
<protein>
    <submittedName>
        <fullName evidence="4">DNA-binding transcriptional regulator, XRE-family HTH domain</fullName>
    </submittedName>
</protein>
<dbReference type="SUPFAM" id="SSF47413">
    <property type="entry name" value="lambda repressor-like DNA-binding domains"/>
    <property type="match status" value="1"/>
</dbReference>
<evidence type="ECO:0000256" key="1">
    <source>
        <dbReference type="ARBA" id="ARBA00023125"/>
    </source>
</evidence>
<dbReference type="Pfam" id="PF01381">
    <property type="entry name" value="HTH_3"/>
    <property type="match status" value="1"/>
</dbReference>
<accession>A0A1M4S6Y5</accession>
<dbReference type="SMART" id="SM00530">
    <property type="entry name" value="HTH_XRE"/>
    <property type="match status" value="1"/>
</dbReference>
<evidence type="ECO:0000259" key="3">
    <source>
        <dbReference type="PROSITE" id="PS50943"/>
    </source>
</evidence>
<evidence type="ECO:0000313" key="4">
    <source>
        <dbReference type="EMBL" id="SHE27948.1"/>
    </source>
</evidence>
<dbReference type="GO" id="GO:0003677">
    <property type="term" value="F:DNA binding"/>
    <property type="evidence" value="ECO:0007669"/>
    <property type="project" value="UniProtKB-KW"/>
</dbReference>
<dbReference type="PANTHER" id="PTHR46558:SF4">
    <property type="entry name" value="DNA-BIDING PHAGE PROTEIN"/>
    <property type="match status" value="1"/>
</dbReference>
<sequence>MDIGKKLKEKRQEANLTQKELAEILHVSRQTISSWEVGRTYPDLDVLVAISELYDTPLDDLLKEDSEMVKNITAKVKKSERRKMTNIVLGLLLLVLIGTSLFSAWKRHQNNQANTYGLKPNDLIESTWEMVYAPTENLVQSNLFFDSKNLIIRNKYAPGAIKPNIDVNDLVESSSEEWSEMGLEEGMVHYEDLNIEVVEDTYIVSAHGYQQRFERLSDSVIRDTNGTEYFKVQSSFSQKDFNTLKEQLNE</sequence>
<dbReference type="EMBL" id="FQUF01000002">
    <property type="protein sequence ID" value="SHE27948.1"/>
    <property type="molecule type" value="Genomic_DNA"/>
</dbReference>
<dbReference type="PANTHER" id="PTHR46558">
    <property type="entry name" value="TRACRIPTIONAL REGULATORY PROTEIN-RELATED-RELATED"/>
    <property type="match status" value="1"/>
</dbReference>
<keyword evidence="2" id="KW-0812">Transmembrane</keyword>
<dbReference type="OrthoDB" id="4427456at2"/>
<gene>
    <name evidence="4" type="ORF">SAMN02745249_00083</name>
</gene>
<dbReference type="CDD" id="cd00093">
    <property type="entry name" value="HTH_XRE"/>
    <property type="match status" value="1"/>
</dbReference>
<dbReference type="RefSeq" id="WP_073294521.1">
    <property type="nucleotide sequence ID" value="NZ_FQUF01000002.1"/>
</dbReference>
<keyword evidence="1 4" id="KW-0238">DNA-binding</keyword>
<keyword evidence="5" id="KW-1185">Reference proteome</keyword>
<dbReference type="InterPro" id="IPR001387">
    <property type="entry name" value="Cro/C1-type_HTH"/>
</dbReference>